<dbReference type="AlphaFoldDB" id="A0A443QGR1"/>
<accession>A0A443QGR1</accession>
<proteinExistence type="predicted"/>
<evidence type="ECO:0000259" key="1">
    <source>
        <dbReference type="PROSITE" id="PS50041"/>
    </source>
</evidence>
<protein>
    <recommendedName>
        <fullName evidence="1">C-type lectin domain-containing protein</fullName>
    </recommendedName>
</protein>
<sequence>MTGEQYYWLSAYRVHFGSDVYKWTENIPFKYQAWYENEPNVERTKNSNCTSFYKGQWFTDYCNYKHYQLCQKTIYSIIYERLNEKFASFEKQLKNNFKAQINEFKTIRNTSDENSEKIENFENKLIRIAERLETIFSTKPDTDSLRKIEVNKISQFNALYDDISYQSCYQTNQSGAIVSK</sequence>
<organism evidence="2 3">
    <name type="scientific">Leptotrombidium deliense</name>
    <dbReference type="NCBI Taxonomy" id="299467"/>
    <lineage>
        <taxon>Eukaryota</taxon>
        <taxon>Metazoa</taxon>
        <taxon>Ecdysozoa</taxon>
        <taxon>Arthropoda</taxon>
        <taxon>Chelicerata</taxon>
        <taxon>Arachnida</taxon>
        <taxon>Acari</taxon>
        <taxon>Acariformes</taxon>
        <taxon>Trombidiformes</taxon>
        <taxon>Prostigmata</taxon>
        <taxon>Anystina</taxon>
        <taxon>Parasitengona</taxon>
        <taxon>Trombiculoidea</taxon>
        <taxon>Trombiculidae</taxon>
        <taxon>Leptotrombidium</taxon>
    </lineage>
</organism>
<reference evidence="2 3" key="1">
    <citation type="journal article" date="2018" name="Gigascience">
        <title>Genomes of trombidid mites reveal novel predicted allergens and laterally-transferred genes associated with secondary metabolism.</title>
        <authorList>
            <person name="Dong X."/>
            <person name="Chaisiri K."/>
            <person name="Xia D."/>
            <person name="Armstrong S.D."/>
            <person name="Fang Y."/>
            <person name="Donnelly M.J."/>
            <person name="Kadowaki T."/>
            <person name="McGarry J.W."/>
            <person name="Darby A.C."/>
            <person name="Makepeace B.L."/>
        </authorList>
    </citation>
    <scope>NUCLEOTIDE SEQUENCE [LARGE SCALE GENOMIC DNA]</scope>
    <source>
        <strain evidence="2">UoL-UT</strain>
    </source>
</reference>
<dbReference type="SUPFAM" id="SSF56436">
    <property type="entry name" value="C-type lectin-like"/>
    <property type="match status" value="1"/>
</dbReference>
<dbReference type="PROSITE" id="PS50041">
    <property type="entry name" value="C_TYPE_LECTIN_2"/>
    <property type="match status" value="1"/>
</dbReference>
<dbReference type="InterPro" id="IPR016186">
    <property type="entry name" value="C-type_lectin-like/link_sf"/>
</dbReference>
<dbReference type="Proteomes" id="UP000288716">
    <property type="component" value="Unassembled WGS sequence"/>
</dbReference>
<dbReference type="EMBL" id="NCKV01056349">
    <property type="protein sequence ID" value="RWS02205.1"/>
    <property type="molecule type" value="Genomic_DNA"/>
</dbReference>
<dbReference type="InterPro" id="IPR001304">
    <property type="entry name" value="C-type_lectin-like"/>
</dbReference>
<dbReference type="Gene3D" id="3.10.100.10">
    <property type="entry name" value="Mannose-Binding Protein A, subunit A"/>
    <property type="match status" value="1"/>
</dbReference>
<comment type="caution">
    <text evidence="2">The sequence shown here is derived from an EMBL/GenBank/DDBJ whole genome shotgun (WGS) entry which is preliminary data.</text>
</comment>
<name>A0A443QGR1_9ACAR</name>
<evidence type="ECO:0000313" key="3">
    <source>
        <dbReference type="Proteomes" id="UP000288716"/>
    </source>
</evidence>
<dbReference type="VEuPathDB" id="VectorBase:LDEU014344"/>
<keyword evidence="3" id="KW-1185">Reference proteome</keyword>
<feature type="domain" description="C-type lectin" evidence="1">
    <location>
        <begin position="1"/>
        <end position="71"/>
    </location>
</feature>
<dbReference type="InterPro" id="IPR016187">
    <property type="entry name" value="CTDL_fold"/>
</dbReference>
<gene>
    <name evidence="2" type="ORF">B4U80_14774</name>
</gene>
<feature type="non-terminal residue" evidence="2">
    <location>
        <position position="180"/>
    </location>
</feature>
<evidence type="ECO:0000313" key="2">
    <source>
        <dbReference type="EMBL" id="RWS02205.1"/>
    </source>
</evidence>